<dbReference type="Proteomes" id="UP001218502">
    <property type="component" value="Unassembled WGS sequence"/>
</dbReference>
<dbReference type="RefSeq" id="WP_117990884.1">
    <property type="nucleotide sequence ID" value="NZ_JAQNQY010000011.1"/>
</dbReference>
<evidence type="ECO:0000313" key="5">
    <source>
        <dbReference type="Proteomes" id="UP000442334"/>
    </source>
</evidence>
<evidence type="ECO:0000313" key="1">
    <source>
        <dbReference type="EMBL" id="KAB4181783.1"/>
    </source>
</evidence>
<sequence>MKINKWLYMSAALLVLAGCDDDWNEDKLDGFKRPEVTDIKKIEYTLLDADYKAIATNKTNKALAESLGLSDALSKLTNDKYFTDEIPASKFIPAFLSDTYPTADDKSAIKVTYSKLVGEPEYLATIGGAKHYQLTSDDYAKVWGESVKAPFLSPKTENRISKLLGEAMEDAAEGDMVMVDYAYSETEPSIGGGEEKMVYQQVSEITEEGGNYVIVAPDKEGNLIPFGKLQDESKNYGYMAGEAVTVTNGFITSDVTDYVIAVAPSSVGYTLQRPDGKFIYQQGTYNSFNLGATIPDNAFADWVFQPIQDGMFTLVNDKNKKTVKLNFYEKGGTYSYGCYPGTSFGEYLNASMKVNDGDFKAQNIALEEVSYVWKYDAGYGYWKAGAYANNKNNPTESWLVSPEIDLSKATKPVLSFDNILNHLKGHERAGYVEAYILADYTDDVQTAAKTLVEGITWGSGSSWTAVNSGDIDLSAYAGKKVRLAFMYKSTTECAPTFEVYNIAVKEPVNGYYADVKIFKQIPESEAAMSVSAYGMASTRSADGCNRTALYAYDGSGWNKHALNGITLDVMQPEAYSSLGVGYLTSASTVLPVYLKNAYPYAQEEDVIAVAYYASAENAVAAKELIYNGAEWIMTQKAISFVDQFVKSNGAWVYDPSVVLELPVGKNQPVSSVYYQAMTDWVWENVDVPNGMVKGQGYVTTYGNNEYYTGASAYQGNADWRPSAAKNQYPAEYESMADADIVALLQKRFVEVMGEVLASLNPDAKMVDGVDVFYTINFGVYTGTAENWTVVYKLVADGKFEYVEGSLAKR</sequence>
<evidence type="ECO:0000313" key="3">
    <source>
        <dbReference type="EMBL" id="RHC74894.1"/>
    </source>
</evidence>
<dbReference type="NCBIfam" id="NF038128">
    <property type="entry name" value="choice_anch_J"/>
    <property type="match status" value="1"/>
</dbReference>
<dbReference type="EMBL" id="QSIF01000007">
    <property type="protein sequence ID" value="RHC74894.1"/>
    <property type="molecule type" value="Genomic_DNA"/>
</dbReference>
<reference evidence="3 4" key="1">
    <citation type="submission" date="2018-08" db="EMBL/GenBank/DDBJ databases">
        <title>A genome reference for cultivated species of the human gut microbiota.</title>
        <authorList>
            <person name="Zou Y."/>
            <person name="Xue W."/>
            <person name="Luo G."/>
        </authorList>
    </citation>
    <scope>NUCLEOTIDE SEQUENCE [LARGE SCALE GENOMIC DNA]</scope>
    <source>
        <strain evidence="3 4">AM34-25</strain>
    </source>
</reference>
<protein>
    <submittedName>
        <fullName evidence="2">Choice-of-anchor J domain-containing protein</fullName>
    </submittedName>
</protein>
<organism evidence="3 4">
    <name type="scientific">Bacteroides uniformis</name>
    <dbReference type="NCBI Taxonomy" id="820"/>
    <lineage>
        <taxon>Bacteria</taxon>
        <taxon>Pseudomonadati</taxon>
        <taxon>Bacteroidota</taxon>
        <taxon>Bacteroidia</taxon>
        <taxon>Bacteroidales</taxon>
        <taxon>Bacteroidaceae</taxon>
        <taxon>Bacteroides</taxon>
    </lineage>
</organism>
<proteinExistence type="predicted"/>
<dbReference type="Proteomes" id="UP000442334">
    <property type="component" value="Unassembled WGS sequence"/>
</dbReference>
<gene>
    <name evidence="3" type="ORF">DW831_07050</name>
    <name evidence="1" type="ORF">GAQ34_19835</name>
    <name evidence="2" type="ORF">POY80_11615</name>
</gene>
<comment type="caution">
    <text evidence="3">The sequence shown here is derived from an EMBL/GenBank/DDBJ whole genome shotgun (WGS) entry which is preliminary data.</text>
</comment>
<reference evidence="1 5" key="2">
    <citation type="journal article" date="2019" name="Nat. Med.">
        <title>A library of human gut bacterial isolates paired with longitudinal multiomics data enables mechanistic microbiome research.</title>
        <authorList>
            <person name="Poyet M."/>
            <person name="Groussin M."/>
            <person name="Gibbons S.M."/>
            <person name="Avila-Pacheco J."/>
            <person name="Jiang X."/>
            <person name="Kearney S.M."/>
            <person name="Perrotta A.R."/>
            <person name="Berdy B."/>
            <person name="Zhao S."/>
            <person name="Lieberman T.D."/>
            <person name="Swanson P.K."/>
            <person name="Smith M."/>
            <person name="Roesemann S."/>
            <person name="Alexander J.E."/>
            <person name="Rich S.A."/>
            <person name="Livny J."/>
            <person name="Vlamakis H."/>
            <person name="Clish C."/>
            <person name="Bullock K."/>
            <person name="Deik A."/>
            <person name="Scott J."/>
            <person name="Pierce K.A."/>
            <person name="Xavier R.J."/>
            <person name="Alm E.J."/>
        </authorList>
    </citation>
    <scope>NUCLEOTIDE SEQUENCE [LARGE SCALE GENOMIC DNA]</scope>
    <source>
        <strain evidence="1 5">BIOML-A21</strain>
    </source>
</reference>
<name>A0A414BJ46_BACUN</name>
<evidence type="ECO:0000313" key="4">
    <source>
        <dbReference type="Proteomes" id="UP000284514"/>
    </source>
</evidence>
<accession>A0A414BJ46</accession>
<dbReference type="AlphaFoldDB" id="A0A414BJ46"/>
<dbReference type="Proteomes" id="UP000284514">
    <property type="component" value="Unassembled WGS sequence"/>
</dbReference>
<dbReference type="EMBL" id="WCUA01000032">
    <property type="protein sequence ID" value="KAB4181783.1"/>
    <property type="molecule type" value="Genomic_DNA"/>
</dbReference>
<evidence type="ECO:0000313" key="2">
    <source>
        <dbReference type="EMBL" id="MDC1753088.1"/>
    </source>
</evidence>
<dbReference type="Gene3D" id="2.60.120.200">
    <property type="match status" value="1"/>
</dbReference>
<dbReference type="EMBL" id="JAQNQY010000011">
    <property type="protein sequence ID" value="MDC1753088.1"/>
    <property type="molecule type" value="Genomic_DNA"/>
</dbReference>
<dbReference type="PROSITE" id="PS51257">
    <property type="entry name" value="PROKAR_LIPOPROTEIN"/>
    <property type="match status" value="1"/>
</dbReference>
<reference evidence="2" key="3">
    <citation type="submission" date="2022-10" db="EMBL/GenBank/DDBJ databases">
        <title>Human gut microbiome strain richness.</title>
        <authorList>
            <person name="Chen-Liaw A."/>
        </authorList>
    </citation>
    <scope>NUCLEOTIDE SEQUENCE</scope>
    <source>
        <strain evidence="2">A1_m1001262Bd0_191120</strain>
    </source>
</reference>